<dbReference type="EMBL" id="KE344320">
    <property type="protein sequence ID" value="EXB56973.1"/>
    <property type="molecule type" value="Genomic_DNA"/>
</dbReference>
<organism evidence="1 2">
    <name type="scientific">Morus notabilis</name>
    <dbReference type="NCBI Taxonomy" id="981085"/>
    <lineage>
        <taxon>Eukaryota</taxon>
        <taxon>Viridiplantae</taxon>
        <taxon>Streptophyta</taxon>
        <taxon>Embryophyta</taxon>
        <taxon>Tracheophyta</taxon>
        <taxon>Spermatophyta</taxon>
        <taxon>Magnoliopsida</taxon>
        <taxon>eudicotyledons</taxon>
        <taxon>Gunneridae</taxon>
        <taxon>Pentapetalae</taxon>
        <taxon>rosids</taxon>
        <taxon>fabids</taxon>
        <taxon>Rosales</taxon>
        <taxon>Moraceae</taxon>
        <taxon>Moreae</taxon>
        <taxon>Morus</taxon>
    </lineage>
</organism>
<protein>
    <submittedName>
        <fullName evidence="1">Uncharacterized protein</fullName>
    </submittedName>
</protein>
<proteinExistence type="predicted"/>
<reference evidence="2" key="1">
    <citation type="submission" date="2013-01" db="EMBL/GenBank/DDBJ databases">
        <title>Draft Genome Sequence of a Mulberry Tree, Morus notabilis C.K. Schneid.</title>
        <authorList>
            <person name="He N."/>
            <person name="Zhao S."/>
        </authorList>
    </citation>
    <scope>NUCLEOTIDE SEQUENCE</scope>
</reference>
<dbReference type="Proteomes" id="UP000030645">
    <property type="component" value="Unassembled WGS sequence"/>
</dbReference>
<evidence type="ECO:0000313" key="2">
    <source>
        <dbReference type="Proteomes" id="UP000030645"/>
    </source>
</evidence>
<gene>
    <name evidence="1" type="ORF">L484_000755</name>
</gene>
<sequence>MVWSACALTWKWSQSAEQKSMLGMDLSVSSLSGSRESLAYPVLRQTIADKVESTIACCLPVECFHSFPSSDWLNSGLRSLRRLGSQFDAAVKREGKLALASCFKKASHQASNATSKPEPNLLHVKPALFRSGKSYGFMKPCAMARIRSQSYFR</sequence>
<name>W9R592_9ROSA</name>
<keyword evidence="2" id="KW-1185">Reference proteome</keyword>
<accession>W9R592</accession>
<evidence type="ECO:0000313" key="1">
    <source>
        <dbReference type="EMBL" id="EXB56973.1"/>
    </source>
</evidence>
<dbReference type="AlphaFoldDB" id="W9R592"/>